<evidence type="ECO:0000313" key="7">
    <source>
        <dbReference type="Proteomes" id="UP000826271"/>
    </source>
</evidence>
<keyword evidence="7" id="KW-1185">Reference proteome</keyword>
<evidence type="ECO:0000256" key="1">
    <source>
        <dbReference type="ARBA" id="ARBA00022723"/>
    </source>
</evidence>
<evidence type="ECO:0000259" key="5">
    <source>
        <dbReference type="PROSITE" id="PS50222"/>
    </source>
</evidence>
<feature type="region of interest" description="Disordered" evidence="4">
    <location>
        <begin position="23"/>
        <end position="45"/>
    </location>
</feature>
<name>A0AAV6Y8A4_9LAMI</name>
<dbReference type="InterPro" id="IPR039647">
    <property type="entry name" value="EF_hand_pair_protein_CML-like"/>
</dbReference>
<dbReference type="InterPro" id="IPR018247">
    <property type="entry name" value="EF_Hand_1_Ca_BS"/>
</dbReference>
<dbReference type="GO" id="GO:0005509">
    <property type="term" value="F:calcium ion binding"/>
    <property type="evidence" value="ECO:0007669"/>
    <property type="project" value="InterPro"/>
</dbReference>
<dbReference type="PROSITE" id="PS50222">
    <property type="entry name" value="EF_HAND_2"/>
    <property type="match status" value="2"/>
</dbReference>
<evidence type="ECO:0000256" key="4">
    <source>
        <dbReference type="SAM" id="MobiDB-lite"/>
    </source>
</evidence>
<keyword evidence="1" id="KW-0479">Metal-binding</keyword>
<dbReference type="PROSITE" id="PS00018">
    <property type="entry name" value="EF_HAND_1"/>
    <property type="match status" value="2"/>
</dbReference>
<evidence type="ECO:0000256" key="3">
    <source>
        <dbReference type="ARBA" id="ARBA00022837"/>
    </source>
</evidence>
<proteinExistence type="predicted"/>
<dbReference type="Pfam" id="PF13499">
    <property type="entry name" value="EF-hand_7"/>
    <property type="match status" value="2"/>
</dbReference>
<evidence type="ECO:0000256" key="2">
    <source>
        <dbReference type="ARBA" id="ARBA00022737"/>
    </source>
</evidence>
<comment type="caution">
    <text evidence="6">The sequence shown here is derived from an EMBL/GenBank/DDBJ whole genome shotgun (WGS) entry which is preliminary data.</text>
</comment>
<evidence type="ECO:0000313" key="6">
    <source>
        <dbReference type="EMBL" id="KAG8389975.1"/>
    </source>
</evidence>
<keyword evidence="2" id="KW-0677">Repeat</keyword>
<feature type="domain" description="EF-hand" evidence="5">
    <location>
        <begin position="46"/>
        <end position="81"/>
    </location>
</feature>
<protein>
    <recommendedName>
        <fullName evidence="5">EF-hand domain-containing protein</fullName>
    </recommendedName>
</protein>
<organism evidence="6 7">
    <name type="scientific">Buddleja alternifolia</name>
    <dbReference type="NCBI Taxonomy" id="168488"/>
    <lineage>
        <taxon>Eukaryota</taxon>
        <taxon>Viridiplantae</taxon>
        <taxon>Streptophyta</taxon>
        <taxon>Embryophyta</taxon>
        <taxon>Tracheophyta</taxon>
        <taxon>Spermatophyta</taxon>
        <taxon>Magnoliopsida</taxon>
        <taxon>eudicotyledons</taxon>
        <taxon>Gunneridae</taxon>
        <taxon>Pentapetalae</taxon>
        <taxon>asterids</taxon>
        <taxon>lamiids</taxon>
        <taxon>Lamiales</taxon>
        <taxon>Scrophulariaceae</taxon>
        <taxon>Buddlejeae</taxon>
        <taxon>Buddleja</taxon>
    </lineage>
</organism>
<dbReference type="SMART" id="SM00054">
    <property type="entry name" value="EFh"/>
    <property type="match status" value="3"/>
</dbReference>
<gene>
    <name evidence="6" type="ORF">BUALT_Bualt01G0035300</name>
</gene>
<dbReference type="Gene3D" id="1.10.238.10">
    <property type="entry name" value="EF-hand"/>
    <property type="match status" value="2"/>
</dbReference>
<dbReference type="InterPro" id="IPR002048">
    <property type="entry name" value="EF_hand_dom"/>
</dbReference>
<dbReference type="SUPFAM" id="SSF47473">
    <property type="entry name" value="EF-hand"/>
    <property type="match status" value="1"/>
</dbReference>
<dbReference type="FunFam" id="1.10.238.10:FF:000003">
    <property type="entry name" value="Calmodulin A"/>
    <property type="match status" value="1"/>
</dbReference>
<dbReference type="PANTHER" id="PTHR10891">
    <property type="entry name" value="EF-HAND CALCIUM-BINDING DOMAIN CONTAINING PROTEIN"/>
    <property type="match status" value="1"/>
</dbReference>
<reference evidence="6" key="1">
    <citation type="submission" date="2019-10" db="EMBL/GenBank/DDBJ databases">
        <authorList>
            <person name="Zhang R."/>
            <person name="Pan Y."/>
            <person name="Wang J."/>
            <person name="Ma R."/>
            <person name="Yu S."/>
        </authorList>
    </citation>
    <scope>NUCLEOTIDE SEQUENCE</scope>
    <source>
        <strain evidence="6">LA-IB0</strain>
        <tissue evidence="6">Leaf</tissue>
    </source>
</reference>
<dbReference type="InterPro" id="IPR011992">
    <property type="entry name" value="EF-hand-dom_pair"/>
</dbReference>
<sequence length="191" mass="21013">MAITSIKNSFSRGAFRLRLPRRLRSTATSRGSGSGGGEIVSPKTANKEDGFRQVFRYLDADDDGKISADELRAYFASVGDAVSPEDAEKIIKELSKGGDAEDSSMLGFTEFVRAMEFGDSGGDDNDVVLRQAFEVYEVDKGSGCITAEGLRRVLRRLGEVKSREECEAMIGFYDLDGNGVLDFHEFYKMMT</sequence>
<dbReference type="AlphaFoldDB" id="A0AAV6Y8A4"/>
<keyword evidence="3" id="KW-0106">Calcium</keyword>
<accession>A0AAV6Y8A4</accession>
<dbReference type="CDD" id="cd00051">
    <property type="entry name" value="EFh"/>
    <property type="match status" value="2"/>
</dbReference>
<feature type="domain" description="EF-hand" evidence="5">
    <location>
        <begin position="161"/>
        <end position="191"/>
    </location>
</feature>
<dbReference type="Proteomes" id="UP000826271">
    <property type="component" value="Unassembled WGS sequence"/>
</dbReference>
<dbReference type="EMBL" id="WHWC01000001">
    <property type="protein sequence ID" value="KAG8389975.1"/>
    <property type="molecule type" value="Genomic_DNA"/>
</dbReference>